<gene>
    <name evidence="5" type="ORF">TEA_000801</name>
</gene>
<dbReference type="EMBL" id="SDRB02010587">
    <property type="protein sequence ID" value="THG05616.1"/>
    <property type="molecule type" value="Genomic_DNA"/>
</dbReference>
<sequence length="123" mass="14324">MFSSTMLSVQVTVTGKPDPILSDHEQLNNYTKLQTQTRESISLDEDFDMSCRGIRLYGPIWDHVLGYWKASQEMADKILFMKYEDMKGHYEFLGFPFTVEEERPGVIQEVTKLCSFDNLKDLE</sequence>
<dbReference type="Proteomes" id="UP000306102">
    <property type="component" value="Unassembled WGS sequence"/>
</dbReference>
<proteinExistence type="inferred from homology"/>
<comment type="similarity">
    <text evidence="1 3">Belongs to the sulfotransferase 1 family.</text>
</comment>
<dbReference type="STRING" id="542762.A0A4S4DT29"/>
<dbReference type="InterPro" id="IPR027417">
    <property type="entry name" value="P-loop_NTPase"/>
</dbReference>
<evidence type="ECO:0000313" key="6">
    <source>
        <dbReference type="Proteomes" id="UP000306102"/>
    </source>
</evidence>
<keyword evidence="6" id="KW-1185">Reference proteome</keyword>
<evidence type="ECO:0000256" key="3">
    <source>
        <dbReference type="RuleBase" id="RU361155"/>
    </source>
</evidence>
<dbReference type="GO" id="GO:0008146">
    <property type="term" value="F:sulfotransferase activity"/>
    <property type="evidence" value="ECO:0007669"/>
    <property type="project" value="InterPro"/>
</dbReference>
<dbReference type="AlphaFoldDB" id="A0A4S4DT29"/>
<evidence type="ECO:0000256" key="2">
    <source>
        <dbReference type="ARBA" id="ARBA00022679"/>
    </source>
</evidence>
<evidence type="ECO:0000259" key="4">
    <source>
        <dbReference type="Pfam" id="PF00685"/>
    </source>
</evidence>
<name>A0A4S4DT29_CAMSN</name>
<evidence type="ECO:0000256" key="1">
    <source>
        <dbReference type="ARBA" id="ARBA00005771"/>
    </source>
</evidence>
<reference evidence="5 6" key="1">
    <citation type="journal article" date="2018" name="Proc. Natl. Acad. Sci. U.S.A.">
        <title>Draft genome sequence of Camellia sinensis var. sinensis provides insights into the evolution of the tea genome and tea quality.</title>
        <authorList>
            <person name="Wei C."/>
            <person name="Yang H."/>
            <person name="Wang S."/>
            <person name="Zhao J."/>
            <person name="Liu C."/>
            <person name="Gao L."/>
            <person name="Xia E."/>
            <person name="Lu Y."/>
            <person name="Tai Y."/>
            <person name="She G."/>
            <person name="Sun J."/>
            <person name="Cao H."/>
            <person name="Tong W."/>
            <person name="Gao Q."/>
            <person name="Li Y."/>
            <person name="Deng W."/>
            <person name="Jiang X."/>
            <person name="Wang W."/>
            <person name="Chen Q."/>
            <person name="Zhang S."/>
            <person name="Li H."/>
            <person name="Wu J."/>
            <person name="Wang P."/>
            <person name="Li P."/>
            <person name="Shi C."/>
            <person name="Zheng F."/>
            <person name="Jian J."/>
            <person name="Huang B."/>
            <person name="Shan D."/>
            <person name="Shi M."/>
            <person name="Fang C."/>
            <person name="Yue Y."/>
            <person name="Li F."/>
            <person name="Li D."/>
            <person name="Wei S."/>
            <person name="Han B."/>
            <person name="Jiang C."/>
            <person name="Yin Y."/>
            <person name="Xia T."/>
            <person name="Zhang Z."/>
            <person name="Bennetzen J.L."/>
            <person name="Zhao S."/>
            <person name="Wan X."/>
        </authorList>
    </citation>
    <scope>NUCLEOTIDE SEQUENCE [LARGE SCALE GENOMIC DNA]</scope>
    <source>
        <strain evidence="6">cv. Shuchazao</strain>
        <tissue evidence="5">Leaf</tissue>
    </source>
</reference>
<organism evidence="5 6">
    <name type="scientific">Camellia sinensis var. sinensis</name>
    <name type="common">China tea</name>
    <dbReference type="NCBI Taxonomy" id="542762"/>
    <lineage>
        <taxon>Eukaryota</taxon>
        <taxon>Viridiplantae</taxon>
        <taxon>Streptophyta</taxon>
        <taxon>Embryophyta</taxon>
        <taxon>Tracheophyta</taxon>
        <taxon>Spermatophyta</taxon>
        <taxon>Magnoliopsida</taxon>
        <taxon>eudicotyledons</taxon>
        <taxon>Gunneridae</taxon>
        <taxon>Pentapetalae</taxon>
        <taxon>asterids</taxon>
        <taxon>Ericales</taxon>
        <taxon>Theaceae</taxon>
        <taxon>Camellia</taxon>
    </lineage>
</organism>
<accession>A0A4S4DT29</accession>
<dbReference type="PANTHER" id="PTHR11783">
    <property type="entry name" value="SULFOTRANSFERASE SULT"/>
    <property type="match status" value="1"/>
</dbReference>
<evidence type="ECO:0000313" key="5">
    <source>
        <dbReference type="EMBL" id="THG05616.1"/>
    </source>
</evidence>
<protein>
    <recommendedName>
        <fullName evidence="3">Sulfotransferase</fullName>
        <ecNumber evidence="3">2.8.2.-</ecNumber>
    </recommendedName>
</protein>
<dbReference type="EC" id="2.8.2.-" evidence="3"/>
<dbReference type="Gene3D" id="3.40.50.300">
    <property type="entry name" value="P-loop containing nucleotide triphosphate hydrolases"/>
    <property type="match status" value="1"/>
</dbReference>
<dbReference type="InterPro" id="IPR000863">
    <property type="entry name" value="Sulfotransferase_dom"/>
</dbReference>
<comment type="caution">
    <text evidence="5">The sequence shown here is derived from an EMBL/GenBank/DDBJ whole genome shotgun (WGS) entry which is preliminary data.</text>
</comment>
<feature type="domain" description="Sulfotransferase" evidence="4">
    <location>
        <begin position="22"/>
        <end position="122"/>
    </location>
</feature>
<dbReference type="Pfam" id="PF00685">
    <property type="entry name" value="Sulfotransfer_1"/>
    <property type="match status" value="1"/>
</dbReference>
<dbReference type="SUPFAM" id="SSF52540">
    <property type="entry name" value="P-loop containing nucleoside triphosphate hydrolases"/>
    <property type="match status" value="1"/>
</dbReference>
<keyword evidence="2 3" id="KW-0808">Transferase</keyword>